<evidence type="ECO:0000313" key="1">
    <source>
        <dbReference type="EMBL" id="JAE39372.1"/>
    </source>
</evidence>
<dbReference type="EMBL" id="GBRH01158524">
    <property type="protein sequence ID" value="JAE39372.1"/>
    <property type="molecule type" value="Transcribed_RNA"/>
</dbReference>
<name>A0A0A9HRL1_ARUDO</name>
<sequence>MCVWVLRPLPHLCWTAFMLHLLSPQVVLPKFRSYSRPILLLL</sequence>
<organism evidence="1">
    <name type="scientific">Arundo donax</name>
    <name type="common">Giant reed</name>
    <name type="synonym">Donax arundinaceus</name>
    <dbReference type="NCBI Taxonomy" id="35708"/>
    <lineage>
        <taxon>Eukaryota</taxon>
        <taxon>Viridiplantae</taxon>
        <taxon>Streptophyta</taxon>
        <taxon>Embryophyta</taxon>
        <taxon>Tracheophyta</taxon>
        <taxon>Spermatophyta</taxon>
        <taxon>Magnoliopsida</taxon>
        <taxon>Liliopsida</taxon>
        <taxon>Poales</taxon>
        <taxon>Poaceae</taxon>
        <taxon>PACMAD clade</taxon>
        <taxon>Arundinoideae</taxon>
        <taxon>Arundineae</taxon>
        <taxon>Arundo</taxon>
    </lineage>
</organism>
<protein>
    <submittedName>
        <fullName evidence="1">Uncharacterized protein</fullName>
    </submittedName>
</protein>
<accession>A0A0A9HRL1</accession>
<proteinExistence type="predicted"/>
<dbReference type="AlphaFoldDB" id="A0A0A9HRL1"/>
<reference evidence="1" key="1">
    <citation type="submission" date="2014-09" db="EMBL/GenBank/DDBJ databases">
        <authorList>
            <person name="Magalhaes I.L.F."/>
            <person name="Oliveira U."/>
            <person name="Santos F.R."/>
            <person name="Vidigal T.H.D.A."/>
            <person name="Brescovit A.D."/>
            <person name="Santos A.J."/>
        </authorList>
    </citation>
    <scope>NUCLEOTIDE SEQUENCE</scope>
    <source>
        <tissue evidence="1">Shoot tissue taken approximately 20 cm above the soil surface</tissue>
    </source>
</reference>
<reference evidence="1" key="2">
    <citation type="journal article" date="2015" name="Data Brief">
        <title>Shoot transcriptome of the giant reed, Arundo donax.</title>
        <authorList>
            <person name="Barrero R.A."/>
            <person name="Guerrero F.D."/>
            <person name="Moolhuijzen P."/>
            <person name="Goolsby J.A."/>
            <person name="Tidwell J."/>
            <person name="Bellgard S.E."/>
            <person name="Bellgard M.I."/>
        </authorList>
    </citation>
    <scope>NUCLEOTIDE SEQUENCE</scope>
    <source>
        <tissue evidence="1">Shoot tissue taken approximately 20 cm above the soil surface</tissue>
    </source>
</reference>